<dbReference type="GO" id="GO:0003774">
    <property type="term" value="F:cytoskeletal motor activity"/>
    <property type="evidence" value="ECO:0007669"/>
    <property type="project" value="InterPro"/>
</dbReference>
<gene>
    <name evidence="7 9" type="primary">flgH</name>
    <name evidence="9" type="ORF">DGMP_12780</name>
</gene>
<protein>
    <recommendedName>
        <fullName evidence="7">Flagellar L-ring protein</fullName>
    </recommendedName>
    <alternativeName>
        <fullName evidence="7">Basal body L-ring protein</fullName>
    </alternativeName>
</protein>
<dbReference type="GO" id="GO:0009279">
    <property type="term" value="C:cell outer membrane"/>
    <property type="evidence" value="ECO:0007669"/>
    <property type="project" value="UniProtKB-SubCell"/>
</dbReference>
<evidence type="ECO:0000313" key="9">
    <source>
        <dbReference type="EMBL" id="BCL60585.1"/>
    </source>
</evidence>
<dbReference type="KEGG" id="dbk:DGMP_12780"/>
<proteinExistence type="inferred from homology"/>
<keyword evidence="9" id="KW-0966">Cell projection</keyword>
<dbReference type="Pfam" id="PF02107">
    <property type="entry name" value="FlgH"/>
    <property type="match status" value="1"/>
</dbReference>
<keyword evidence="9" id="KW-0969">Cilium</keyword>
<keyword evidence="10" id="KW-1185">Reference proteome</keyword>
<feature type="chain" id="PRO_5034082325" description="Flagellar L-ring protein" evidence="8">
    <location>
        <begin position="28"/>
        <end position="237"/>
    </location>
</feature>
<dbReference type="AlphaFoldDB" id="A0A8D5FMX6"/>
<keyword evidence="3 7" id="KW-0732">Signal</keyword>
<dbReference type="PANTHER" id="PTHR34933:SF1">
    <property type="entry name" value="FLAGELLAR L-RING PROTEIN"/>
    <property type="match status" value="1"/>
</dbReference>
<evidence type="ECO:0000313" key="10">
    <source>
        <dbReference type="Proteomes" id="UP000826725"/>
    </source>
</evidence>
<dbReference type="PANTHER" id="PTHR34933">
    <property type="entry name" value="FLAGELLAR L-RING PROTEIN"/>
    <property type="match status" value="1"/>
</dbReference>
<comment type="similarity">
    <text evidence="2 7">Belongs to the FlgH family.</text>
</comment>
<reference evidence="9" key="1">
    <citation type="submission" date="2020-09" db="EMBL/GenBank/DDBJ databases">
        <title>Desulfogranum mesoprofundum gen. nov., sp. nov., a novel mesophilic, sulfate-reducing chemolithoautotroph isolated from a deep-sea hydrothermal vent chimney in the Suiyo Seamount.</title>
        <authorList>
            <person name="Hashimoto Y."/>
            <person name="Nakagawa S."/>
        </authorList>
    </citation>
    <scope>NUCLEOTIDE SEQUENCE</scope>
    <source>
        <strain evidence="9">KT2</strain>
    </source>
</reference>
<keyword evidence="4 7" id="KW-0472">Membrane</keyword>
<evidence type="ECO:0000256" key="6">
    <source>
        <dbReference type="ARBA" id="ARBA00023237"/>
    </source>
</evidence>
<evidence type="ECO:0000256" key="1">
    <source>
        <dbReference type="ARBA" id="ARBA00002591"/>
    </source>
</evidence>
<keyword evidence="7" id="KW-0449">Lipoprotein</keyword>
<dbReference type="InterPro" id="IPR000527">
    <property type="entry name" value="Flag_Lring"/>
</dbReference>
<evidence type="ECO:0000256" key="7">
    <source>
        <dbReference type="HAMAP-Rule" id="MF_00415"/>
    </source>
</evidence>
<keyword evidence="6 7" id="KW-0998">Cell outer membrane</keyword>
<accession>A0A8D5FMX6</accession>
<feature type="signal peptide" evidence="8">
    <location>
        <begin position="1"/>
        <end position="27"/>
    </location>
</feature>
<sequence>MNKLKKTLAVSKIILNVLVLVFLTSCASPPPRIATIPEPLEEIKTGDSIAKESGSIWSERNSSMFADRKAKNIGDIVTVLISEQASASKQASTKTDRTTSMSASIPNFFGLENDKIWNGHNPVDLSNLVKADFKNGFDGNGTTTRKEDLTASLTTQVVGKYPNGQLKIRGGKEVMVNNEVQIIYLTGIVRPVDITAANTVSSNKILNARITYTGKGAVSDKQEPGWMMRTLDNIWPF</sequence>
<evidence type="ECO:0000256" key="8">
    <source>
        <dbReference type="SAM" id="SignalP"/>
    </source>
</evidence>
<dbReference type="GO" id="GO:0009427">
    <property type="term" value="C:bacterial-type flagellum basal body, distal rod, L ring"/>
    <property type="evidence" value="ECO:0007669"/>
    <property type="project" value="InterPro"/>
</dbReference>
<dbReference type="PROSITE" id="PS51257">
    <property type="entry name" value="PROKAR_LIPOPROTEIN"/>
    <property type="match status" value="1"/>
</dbReference>
<comment type="subcellular location">
    <subcellularLocation>
        <location evidence="7">Cell outer membrane</location>
        <topology evidence="7">Lipid-anchor</topology>
    </subcellularLocation>
    <subcellularLocation>
        <location evidence="7">Bacterial flagellum basal body</location>
    </subcellularLocation>
</comment>
<evidence type="ECO:0000256" key="2">
    <source>
        <dbReference type="ARBA" id="ARBA00006929"/>
    </source>
</evidence>
<dbReference type="EMBL" id="AP024086">
    <property type="protein sequence ID" value="BCL60585.1"/>
    <property type="molecule type" value="Genomic_DNA"/>
</dbReference>
<dbReference type="GO" id="GO:0071973">
    <property type="term" value="P:bacterial-type flagellum-dependent cell motility"/>
    <property type="evidence" value="ECO:0007669"/>
    <property type="project" value="InterPro"/>
</dbReference>
<keyword evidence="9" id="KW-0282">Flagellum</keyword>
<evidence type="ECO:0000256" key="3">
    <source>
        <dbReference type="ARBA" id="ARBA00022729"/>
    </source>
</evidence>
<evidence type="ECO:0000256" key="5">
    <source>
        <dbReference type="ARBA" id="ARBA00023143"/>
    </source>
</evidence>
<keyword evidence="5 7" id="KW-0975">Bacterial flagellum</keyword>
<evidence type="ECO:0000256" key="4">
    <source>
        <dbReference type="ARBA" id="ARBA00023136"/>
    </source>
</evidence>
<name>A0A8D5FMX6_9BACT</name>
<dbReference type="RefSeq" id="WP_228856701.1">
    <property type="nucleotide sequence ID" value="NZ_AP024086.1"/>
</dbReference>
<comment type="function">
    <text evidence="1 7">Assembles around the rod to form the L-ring and probably protects the motor/basal body from shearing forces during rotation.</text>
</comment>
<dbReference type="Proteomes" id="UP000826725">
    <property type="component" value="Chromosome"/>
</dbReference>
<organism evidence="9 10">
    <name type="scientific">Desulfomarina profundi</name>
    <dbReference type="NCBI Taxonomy" id="2772557"/>
    <lineage>
        <taxon>Bacteria</taxon>
        <taxon>Pseudomonadati</taxon>
        <taxon>Thermodesulfobacteriota</taxon>
        <taxon>Desulfobulbia</taxon>
        <taxon>Desulfobulbales</taxon>
        <taxon>Desulfobulbaceae</taxon>
        <taxon>Desulfomarina</taxon>
    </lineage>
</organism>
<comment type="subunit">
    <text evidence="7">The basal body constitutes a major portion of the flagellar organelle and consists of four rings (L,P,S, and M) mounted on a central rod.</text>
</comment>
<dbReference type="HAMAP" id="MF_00415">
    <property type="entry name" value="FlgH"/>
    <property type="match status" value="1"/>
</dbReference>